<reference evidence="5" key="1">
    <citation type="journal article" date="2020" name="Stud. Mycol.">
        <title>101 Dothideomycetes genomes: a test case for predicting lifestyles and emergence of pathogens.</title>
        <authorList>
            <person name="Haridas S."/>
            <person name="Albert R."/>
            <person name="Binder M."/>
            <person name="Bloem J."/>
            <person name="Labutti K."/>
            <person name="Salamov A."/>
            <person name="Andreopoulos B."/>
            <person name="Baker S."/>
            <person name="Barry K."/>
            <person name="Bills G."/>
            <person name="Bluhm B."/>
            <person name="Cannon C."/>
            <person name="Castanera R."/>
            <person name="Culley D."/>
            <person name="Daum C."/>
            <person name="Ezra D."/>
            <person name="Gonzalez J."/>
            <person name="Henrissat B."/>
            <person name="Kuo A."/>
            <person name="Liang C."/>
            <person name="Lipzen A."/>
            <person name="Lutzoni F."/>
            <person name="Magnuson J."/>
            <person name="Mondo S."/>
            <person name="Nolan M."/>
            <person name="Ohm R."/>
            <person name="Pangilinan J."/>
            <person name="Park H.-J."/>
            <person name="Ramirez L."/>
            <person name="Alfaro M."/>
            <person name="Sun H."/>
            <person name="Tritt A."/>
            <person name="Yoshinaga Y."/>
            <person name="Zwiers L.-H."/>
            <person name="Turgeon B."/>
            <person name="Goodwin S."/>
            <person name="Spatafora J."/>
            <person name="Crous P."/>
            <person name="Grigoriev I."/>
        </authorList>
    </citation>
    <scope>NUCLEOTIDE SEQUENCE</scope>
    <source>
        <strain evidence="5">CBS 121410</strain>
    </source>
</reference>
<evidence type="ECO:0000259" key="4">
    <source>
        <dbReference type="Pfam" id="PF13472"/>
    </source>
</evidence>
<dbReference type="AlphaFoldDB" id="A0A6A5YAJ6"/>
<dbReference type="InterPro" id="IPR036514">
    <property type="entry name" value="SGNH_hydro_sf"/>
</dbReference>
<keyword evidence="3" id="KW-0732">Signal</keyword>
<dbReference type="Pfam" id="PF13472">
    <property type="entry name" value="Lipase_GDSL_2"/>
    <property type="match status" value="1"/>
</dbReference>
<comment type="similarity">
    <text evidence="1">Belongs to the 'GDSL' lipolytic enzyme family.</text>
</comment>
<proteinExistence type="inferred from homology"/>
<evidence type="ECO:0000256" key="3">
    <source>
        <dbReference type="SAM" id="SignalP"/>
    </source>
</evidence>
<dbReference type="Proteomes" id="UP000799776">
    <property type="component" value="Unassembled WGS sequence"/>
</dbReference>
<dbReference type="SUPFAM" id="SSF52266">
    <property type="entry name" value="SGNH hydrolase"/>
    <property type="match status" value="1"/>
</dbReference>
<sequence length="260" mass="27078">MATSSSLVTATLMVLYSLTRAAPTASTSTVYLAGDSTMAPGGGGNGTQGWGEYLAYSLSIPVINKAIGGRSARSFSDEGRFTAIADLVVAGDIVVIEFGHNDGGSLTTTDNGRTDCYGSGNETCTTPDGLVVQTFPTYITAAGKLMTAKGATVIVSSQTPDNPWETGTFVYTPNRFAEYAEISAENIGDGASFVDHGQYTANRFEVLGEETVDLFYPMDHTHTSPEGADVVQRAFVKAIVCGGNGLAAYVVNGTVEGECI</sequence>
<keyword evidence="6" id="KW-1185">Reference proteome</keyword>
<dbReference type="Gene3D" id="3.40.50.1110">
    <property type="entry name" value="SGNH hydrolase"/>
    <property type="match status" value="1"/>
</dbReference>
<evidence type="ECO:0000313" key="5">
    <source>
        <dbReference type="EMBL" id="KAF2088885.1"/>
    </source>
</evidence>
<feature type="signal peptide" evidence="3">
    <location>
        <begin position="1"/>
        <end position="21"/>
    </location>
</feature>
<dbReference type="InterPro" id="IPR037459">
    <property type="entry name" value="RhgT-like"/>
</dbReference>
<dbReference type="PANTHER" id="PTHR43695:SF1">
    <property type="entry name" value="RHAMNOGALACTURONAN ACETYLESTERASE"/>
    <property type="match status" value="1"/>
</dbReference>
<dbReference type="EMBL" id="ML978715">
    <property type="protein sequence ID" value="KAF2088885.1"/>
    <property type="molecule type" value="Genomic_DNA"/>
</dbReference>
<organism evidence="5 6">
    <name type="scientific">Saccharata proteae CBS 121410</name>
    <dbReference type="NCBI Taxonomy" id="1314787"/>
    <lineage>
        <taxon>Eukaryota</taxon>
        <taxon>Fungi</taxon>
        <taxon>Dikarya</taxon>
        <taxon>Ascomycota</taxon>
        <taxon>Pezizomycotina</taxon>
        <taxon>Dothideomycetes</taxon>
        <taxon>Dothideomycetes incertae sedis</taxon>
        <taxon>Botryosphaeriales</taxon>
        <taxon>Saccharataceae</taxon>
        <taxon>Saccharata</taxon>
    </lineage>
</organism>
<evidence type="ECO:0000256" key="1">
    <source>
        <dbReference type="ARBA" id="ARBA00008668"/>
    </source>
</evidence>
<evidence type="ECO:0000313" key="6">
    <source>
        <dbReference type="Proteomes" id="UP000799776"/>
    </source>
</evidence>
<dbReference type="PANTHER" id="PTHR43695">
    <property type="entry name" value="PUTATIVE (AFU_ORTHOLOGUE AFUA_2G17250)-RELATED"/>
    <property type="match status" value="1"/>
</dbReference>
<keyword evidence="2" id="KW-0378">Hydrolase</keyword>
<name>A0A6A5YAJ6_9PEZI</name>
<accession>A0A6A5YAJ6</accession>
<evidence type="ECO:0000256" key="2">
    <source>
        <dbReference type="ARBA" id="ARBA00022801"/>
    </source>
</evidence>
<protein>
    <submittedName>
        <fullName evidence="5">Carbohydrate esterase family 12 protein</fullName>
    </submittedName>
</protein>
<feature type="domain" description="SGNH hydrolase-type esterase" evidence="4">
    <location>
        <begin position="33"/>
        <end position="229"/>
    </location>
</feature>
<gene>
    <name evidence="5" type="ORF">K490DRAFT_72572</name>
</gene>
<feature type="chain" id="PRO_5025489697" evidence="3">
    <location>
        <begin position="22"/>
        <end position="260"/>
    </location>
</feature>
<dbReference type="OrthoDB" id="2141316at2759"/>
<dbReference type="GO" id="GO:0016787">
    <property type="term" value="F:hydrolase activity"/>
    <property type="evidence" value="ECO:0007669"/>
    <property type="project" value="UniProtKB-KW"/>
</dbReference>
<dbReference type="InterPro" id="IPR013830">
    <property type="entry name" value="SGNH_hydro"/>
</dbReference>